<reference evidence="1" key="1">
    <citation type="journal article" date="2014" name="Front. Microbiol.">
        <title>High frequency of phylogenetically diverse reductive dehalogenase-homologous genes in deep subseafloor sedimentary metagenomes.</title>
        <authorList>
            <person name="Kawai M."/>
            <person name="Futagami T."/>
            <person name="Toyoda A."/>
            <person name="Takaki Y."/>
            <person name="Nishi S."/>
            <person name="Hori S."/>
            <person name="Arai W."/>
            <person name="Tsubouchi T."/>
            <person name="Morono Y."/>
            <person name="Uchiyama I."/>
            <person name="Ito T."/>
            <person name="Fujiyama A."/>
            <person name="Inagaki F."/>
            <person name="Takami H."/>
        </authorList>
    </citation>
    <scope>NUCLEOTIDE SEQUENCE</scope>
    <source>
        <strain evidence="1">Expedition CK06-06</strain>
    </source>
</reference>
<accession>X0WCV4</accession>
<evidence type="ECO:0000313" key="1">
    <source>
        <dbReference type="EMBL" id="GAG21027.1"/>
    </source>
</evidence>
<proteinExistence type="predicted"/>
<organism evidence="1">
    <name type="scientific">marine sediment metagenome</name>
    <dbReference type="NCBI Taxonomy" id="412755"/>
    <lineage>
        <taxon>unclassified sequences</taxon>
        <taxon>metagenomes</taxon>
        <taxon>ecological metagenomes</taxon>
    </lineage>
</organism>
<gene>
    <name evidence="1" type="ORF">S01H1_54911</name>
</gene>
<comment type="caution">
    <text evidence="1">The sequence shown here is derived from an EMBL/GenBank/DDBJ whole genome shotgun (WGS) entry which is preliminary data.</text>
</comment>
<dbReference type="EMBL" id="BARS01035658">
    <property type="protein sequence ID" value="GAG21027.1"/>
    <property type="molecule type" value="Genomic_DNA"/>
</dbReference>
<protein>
    <submittedName>
        <fullName evidence="1">Uncharacterized protein</fullName>
    </submittedName>
</protein>
<sequence length="39" mass="4063">ARTKTTVAIPVERADTLKTAGRKTVFHKGLGVAAISTPV</sequence>
<dbReference type="AlphaFoldDB" id="X0WCV4"/>
<name>X0WCV4_9ZZZZ</name>
<feature type="non-terminal residue" evidence="1">
    <location>
        <position position="1"/>
    </location>
</feature>